<accession>A0A936Z8Y3</accession>
<comment type="similarity">
    <text evidence="2">Belongs to the methyltransferase superfamily. L-isoaspartyl/D-aspartyl protein methyltransferase family.</text>
</comment>
<dbReference type="CDD" id="cd02440">
    <property type="entry name" value="AdoMet_MTases"/>
    <property type="match status" value="1"/>
</dbReference>
<evidence type="ECO:0000256" key="1">
    <source>
        <dbReference type="ARBA" id="ARBA00004496"/>
    </source>
</evidence>
<evidence type="ECO:0000256" key="5">
    <source>
        <dbReference type="ARBA" id="ARBA00022490"/>
    </source>
</evidence>
<dbReference type="GO" id="GO:0032259">
    <property type="term" value="P:methylation"/>
    <property type="evidence" value="ECO:0007669"/>
    <property type="project" value="UniProtKB-KW"/>
</dbReference>
<reference evidence="12" key="1">
    <citation type="submission" date="2021-01" db="EMBL/GenBank/DDBJ databases">
        <title>Microvirga sp.</title>
        <authorList>
            <person name="Kim M.K."/>
        </authorList>
    </citation>
    <scope>NUCLEOTIDE SEQUENCE</scope>
    <source>
        <strain evidence="12">5420S-16</strain>
    </source>
</reference>
<dbReference type="InterPro" id="IPR000682">
    <property type="entry name" value="PCMT"/>
</dbReference>
<comment type="caution">
    <text evidence="12">The sequence shown here is derived from an EMBL/GenBank/DDBJ whole genome shotgun (WGS) entry which is preliminary data.</text>
</comment>
<dbReference type="PANTHER" id="PTHR11579:SF0">
    <property type="entry name" value="PROTEIN-L-ISOASPARTATE(D-ASPARTATE) O-METHYLTRANSFERASE"/>
    <property type="match status" value="1"/>
</dbReference>
<dbReference type="SUPFAM" id="SSF53335">
    <property type="entry name" value="S-adenosyl-L-methionine-dependent methyltransferases"/>
    <property type="match status" value="1"/>
</dbReference>
<keyword evidence="13" id="KW-1185">Reference proteome</keyword>
<sequence>MANETAFDASRKARTSYASQIMRLAGVADARIERAFAQVVREAFLPPPPWTAISMGAALVTRDLADIYDNVLVAIDPERGINNGEPALHAAWFDAVSPQPGESVIQVGAGTGYYTAILALLVEPGGHVEAFEYEADLAAQAKRNLRDYSNVTVHAGSAFGRVLPSADIVYVNAGVLAPDTEWLRALNPGGRLIFPWQPHKGWGPAVLVRRQAAGLSARSLMNVGFISCSGTTETISVRHLPTEADLAAIRSLWTRAERAPDASAVAVYEQVWFSSEEV</sequence>
<dbReference type="EMBL" id="JAEQMY010000003">
    <property type="protein sequence ID" value="MBL0403090.1"/>
    <property type="molecule type" value="Genomic_DNA"/>
</dbReference>
<evidence type="ECO:0000313" key="12">
    <source>
        <dbReference type="EMBL" id="MBL0403090.1"/>
    </source>
</evidence>
<evidence type="ECO:0000256" key="9">
    <source>
        <dbReference type="ARBA" id="ARBA00030757"/>
    </source>
</evidence>
<dbReference type="Proteomes" id="UP000605848">
    <property type="component" value="Unassembled WGS sequence"/>
</dbReference>
<dbReference type="AlphaFoldDB" id="A0A936Z8Y3"/>
<dbReference type="Gene3D" id="3.40.50.150">
    <property type="entry name" value="Vaccinia Virus protein VP39"/>
    <property type="match status" value="1"/>
</dbReference>
<keyword evidence="7" id="KW-0808">Transferase</keyword>
<keyword evidence="5" id="KW-0963">Cytoplasm</keyword>
<dbReference type="PANTHER" id="PTHR11579">
    <property type="entry name" value="PROTEIN-L-ISOASPARTATE O-METHYLTRANSFERASE"/>
    <property type="match status" value="1"/>
</dbReference>
<evidence type="ECO:0000256" key="3">
    <source>
        <dbReference type="ARBA" id="ARBA00011890"/>
    </source>
</evidence>
<proteinExistence type="inferred from homology"/>
<evidence type="ECO:0000256" key="2">
    <source>
        <dbReference type="ARBA" id="ARBA00005369"/>
    </source>
</evidence>
<name>A0A936Z8Y3_9HYPH</name>
<protein>
    <recommendedName>
        <fullName evidence="4">Protein-L-isoaspartate O-methyltransferase</fullName>
        <ecNumber evidence="3">2.1.1.77</ecNumber>
    </recommendedName>
    <alternativeName>
        <fullName evidence="11">L-isoaspartyl protein carboxyl methyltransferase</fullName>
    </alternativeName>
    <alternativeName>
        <fullName evidence="9">Protein L-isoaspartyl methyltransferase</fullName>
    </alternativeName>
    <alternativeName>
        <fullName evidence="10">Protein-beta-aspartate methyltransferase</fullName>
    </alternativeName>
</protein>
<keyword evidence="8" id="KW-0949">S-adenosyl-L-methionine</keyword>
<dbReference type="Pfam" id="PF01135">
    <property type="entry name" value="PCMT"/>
    <property type="match status" value="1"/>
</dbReference>
<dbReference type="EC" id="2.1.1.77" evidence="3"/>
<evidence type="ECO:0000256" key="7">
    <source>
        <dbReference type="ARBA" id="ARBA00022679"/>
    </source>
</evidence>
<evidence type="ECO:0000313" key="13">
    <source>
        <dbReference type="Proteomes" id="UP000605848"/>
    </source>
</evidence>
<dbReference type="RefSeq" id="WP_202055984.1">
    <property type="nucleotide sequence ID" value="NZ_JAEQMY010000003.1"/>
</dbReference>
<comment type="subcellular location">
    <subcellularLocation>
        <location evidence="1">Cytoplasm</location>
    </subcellularLocation>
</comment>
<evidence type="ECO:0000256" key="11">
    <source>
        <dbReference type="ARBA" id="ARBA00031350"/>
    </source>
</evidence>
<evidence type="ECO:0000256" key="10">
    <source>
        <dbReference type="ARBA" id="ARBA00031323"/>
    </source>
</evidence>
<evidence type="ECO:0000256" key="4">
    <source>
        <dbReference type="ARBA" id="ARBA00013346"/>
    </source>
</evidence>
<organism evidence="12 13">
    <name type="scientific">Microvirga aerilata</name>
    <dbReference type="NCBI Taxonomy" id="670292"/>
    <lineage>
        <taxon>Bacteria</taxon>
        <taxon>Pseudomonadati</taxon>
        <taxon>Pseudomonadota</taxon>
        <taxon>Alphaproteobacteria</taxon>
        <taxon>Hyphomicrobiales</taxon>
        <taxon>Methylobacteriaceae</taxon>
        <taxon>Microvirga</taxon>
    </lineage>
</organism>
<evidence type="ECO:0000256" key="6">
    <source>
        <dbReference type="ARBA" id="ARBA00022603"/>
    </source>
</evidence>
<dbReference type="InterPro" id="IPR029063">
    <property type="entry name" value="SAM-dependent_MTases_sf"/>
</dbReference>
<gene>
    <name evidence="12" type="ORF">JKG68_03845</name>
</gene>
<dbReference type="GO" id="GO:0004719">
    <property type="term" value="F:protein-L-isoaspartate (D-aspartate) O-methyltransferase activity"/>
    <property type="evidence" value="ECO:0007669"/>
    <property type="project" value="UniProtKB-EC"/>
</dbReference>
<evidence type="ECO:0000256" key="8">
    <source>
        <dbReference type="ARBA" id="ARBA00022691"/>
    </source>
</evidence>
<keyword evidence="6 12" id="KW-0489">Methyltransferase</keyword>
<dbReference type="GO" id="GO:0005737">
    <property type="term" value="C:cytoplasm"/>
    <property type="evidence" value="ECO:0007669"/>
    <property type="project" value="UniProtKB-SubCell"/>
</dbReference>